<accession>A0A511N1P8</accession>
<proteinExistence type="predicted"/>
<dbReference type="AlphaFoldDB" id="A0A511N1P8"/>
<dbReference type="Proteomes" id="UP000321306">
    <property type="component" value="Unassembled WGS sequence"/>
</dbReference>
<dbReference type="RefSeq" id="WP_146884176.1">
    <property type="nucleotide sequence ID" value="NZ_BJXB01000007.1"/>
</dbReference>
<gene>
    <name evidence="1" type="ORF">DC3_19960</name>
</gene>
<organism evidence="1 2">
    <name type="scientific">Deinococcus cellulosilyticus (strain DSM 18568 / NBRC 106333 / KACC 11606 / 5516J-15)</name>
    <dbReference type="NCBI Taxonomy" id="1223518"/>
    <lineage>
        <taxon>Bacteria</taxon>
        <taxon>Thermotogati</taxon>
        <taxon>Deinococcota</taxon>
        <taxon>Deinococci</taxon>
        <taxon>Deinococcales</taxon>
        <taxon>Deinococcaceae</taxon>
        <taxon>Deinococcus</taxon>
    </lineage>
</organism>
<name>A0A511N1P8_DEIC1</name>
<evidence type="ECO:0000313" key="1">
    <source>
        <dbReference type="EMBL" id="GEM46361.1"/>
    </source>
</evidence>
<evidence type="ECO:0000313" key="2">
    <source>
        <dbReference type="Proteomes" id="UP000321306"/>
    </source>
</evidence>
<dbReference type="EMBL" id="BJXB01000007">
    <property type="protein sequence ID" value="GEM46361.1"/>
    <property type="molecule type" value="Genomic_DNA"/>
</dbReference>
<reference evidence="1 2" key="1">
    <citation type="submission" date="2019-07" db="EMBL/GenBank/DDBJ databases">
        <title>Whole genome shotgun sequence of Deinococcus cellulosilyticus NBRC 106333.</title>
        <authorList>
            <person name="Hosoyama A."/>
            <person name="Uohara A."/>
            <person name="Ohji S."/>
            <person name="Ichikawa N."/>
        </authorList>
    </citation>
    <scope>NUCLEOTIDE SEQUENCE [LARGE SCALE GENOMIC DNA]</scope>
    <source>
        <strain evidence="1 2">NBRC 106333</strain>
    </source>
</reference>
<sequence length="83" mass="9523">MGQIVHKFKIMSRSGTSRWTVDALSSWIEVLTGHQVNIRDLTRSGWFTTRKVLTFELQFSGTPEEAQSFLSVIQQHFKVEPLA</sequence>
<keyword evidence="2" id="KW-1185">Reference proteome</keyword>
<protein>
    <submittedName>
        <fullName evidence="1">Uncharacterized protein</fullName>
    </submittedName>
</protein>
<comment type="caution">
    <text evidence="1">The sequence shown here is derived from an EMBL/GenBank/DDBJ whole genome shotgun (WGS) entry which is preliminary data.</text>
</comment>